<accession>A0A1I3SYP9</accession>
<dbReference type="NCBIfam" id="TIGR04183">
    <property type="entry name" value="Por_Secre_tail"/>
    <property type="match status" value="1"/>
</dbReference>
<organism evidence="6 7">
    <name type="scientific">Olleya namhaensis</name>
    <dbReference type="NCBI Taxonomy" id="1144750"/>
    <lineage>
        <taxon>Bacteria</taxon>
        <taxon>Pseudomonadati</taxon>
        <taxon>Bacteroidota</taxon>
        <taxon>Flavobacteriia</taxon>
        <taxon>Flavobacteriales</taxon>
        <taxon>Flavobacteriaceae</taxon>
    </lineage>
</organism>
<feature type="domain" description="LamG-like jellyroll fold" evidence="5">
    <location>
        <begin position="704"/>
        <end position="836"/>
    </location>
</feature>
<dbReference type="PANTHER" id="PTHR42535">
    <property type="entry name" value="OOKINETE PROTEIN, PUTATIVE-RELATED"/>
    <property type="match status" value="1"/>
</dbReference>
<evidence type="ECO:0000313" key="6">
    <source>
        <dbReference type="EMBL" id="SFJ63835.1"/>
    </source>
</evidence>
<feature type="region of interest" description="Disordered" evidence="3">
    <location>
        <begin position="354"/>
        <end position="373"/>
    </location>
</feature>
<feature type="signal peptide" evidence="4">
    <location>
        <begin position="1"/>
        <end position="25"/>
    </location>
</feature>
<dbReference type="SUPFAM" id="SSF49899">
    <property type="entry name" value="Concanavalin A-like lectins/glucanases"/>
    <property type="match status" value="1"/>
</dbReference>
<dbReference type="Gene3D" id="2.60.120.200">
    <property type="match status" value="1"/>
</dbReference>
<evidence type="ECO:0000256" key="3">
    <source>
        <dbReference type="SAM" id="MobiDB-lite"/>
    </source>
</evidence>
<dbReference type="Proteomes" id="UP000199559">
    <property type="component" value="Unassembled WGS sequence"/>
</dbReference>
<feature type="chain" id="PRO_5011515615" evidence="4">
    <location>
        <begin position="26"/>
        <end position="1542"/>
    </location>
</feature>
<proteinExistence type="predicted"/>
<keyword evidence="2" id="KW-1015">Disulfide bond</keyword>
<dbReference type="Pfam" id="PF26628">
    <property type="entry name" value="DUF8202"/>
    <property type="match status" value="1"/>
</dbReference>
<dbReference type="InterPro" id="IPR058515">
    <property type="entry name" value="DUF8202"/>
</dbReference>
<dbReference type="GO" id="GO:0005975">
    <property type="term" value="P:carbohydrate metabolic process"/>
    <property type="evidence" value="ECO:0007669"/>
    <property type="project" value="UniProtKB-ARBA"/>
</dbReference>
<gene>
    <name evidence="6" type="ORF">SAMN05443431_1132</name>
</gene>
<dbReference type="InterPro" id="IPR013320">
    <property type="entry name" value="ConA-like_dom_sf"/>
</dbReference>
<dbReference type="Pfam" id="PF13385">
    <property type="entry name" value="Laminin_G_3"/>
    <property type="match status" value="1"/>
</dbReference>
<dbReference type="STRING" id="1144750.SAMN05443431_1132"/>
<dbReference type="RefSeq" id="WP_090842243.1">
    <property type="nucleotide sequence ID" value="NZ_FORM01000013.1"/>
</dbReference>
<dbReference type="PANTHER" id="PTHR42535:SF2">
    <property type="entry name" value="CHROMOSOME UNDETERMINED SCAFFOLD_146, WHOLE GENOME SHOTGUN SEQUENCE"/>
    <property type="match status" value="1"/>
</dbReference>
<name>A0A1I3SYP9_9FLAO</name>
<evidence type="ECO:0000259" key="5">
    <source>
        <dbReference type="SMART" id="SM00560"/>
    </source>
</evidence>
<dbReference type="InterPro" id="IPR026444">
    <property type="entry name" value="Secre_tail"/>
</dbReference>
<evidence type="ECO:0000313" key="7">
    <source>
        <dbReference type="Proteomes" id="UP000199559"/>
    </source>
</evidence>
<sequence length="1542" mass="170690">MRIFTLKNYFITLLTLSLFITASIAQTTLGFYDFESGNQGWSGGSTAVRTNNATYAYSANNSFWLRDNSGDNSAMTSPSYSLFLYDKIDLKFFFTAYSMETGEDFFVEYNSGGLGSSWETVKRFVSGNVSDKSADFQRTNSVIYYSKTVTLMATDFSFPILPTGQFRIRCDASDTNDYVMVDDILITGTTYNTPTNGPGGVTNNLDLWLKADQLDGTTYGSDGANVTKWSDNGKGNHAEVVVTGQEPVYRNNSGKNMNFNPVIEFENNNNTSGSDMTYLTNRDELKGTGGFNTNDLFVVLMPDPSITSSMVPLDTFTSSDPLTESYTEDVTGFGYGSYTARLNNERLTYCIGTTSETPTNPAENGYARSDTNSSTDYNQIQIVNIRQNASDTDMELYFNANQVGNETNDISRYATINNGRYWLGRSQYWNGSFDGRIAEVITYNSRKSDNNLSQERNRIQSYLAIKYGITLGINGTSQDYVDSSGNIIWDQSENLGYNYDITGIGRDNDSELNQKQSRSVNDNTDGAGRIQGILTMGLTDLHDTNSTNISTNPTAFGDKEFLVWGNNNASLDAAPNVISVDMSSGISGLSTPVSFLGMQRTWKVVENGGDISEVKIRIPQNAIRNISPPGNYYMFISNTPVFDPTADYRIMTINGTDLETSYDFDGTKYITFGYAPQVEVVRSVYFNGATDYIDMEDNLDLNPSGFTISAWIKRDAADTGIKSIVSKRNNPFTEGYDFQILNDNRIRMYWKNGSNQTLASITKIPDNEWHHVAAIYNGTKIYLYIDGVLDRSVNRSAPVSTTNSFHVASAAKTSTTQFFRGNIDEVRVWSTALSVNQLRYIINQEIKQNAAFVSGKVLPTTITNNETATLAWNTLEGYYPMSIYTYTNTNDASGNNRQGALRNLNTVDFQTAPLPYSSKSNGTWTSHNTWTNGDKQYIPGSASIVDSDITVDWNIVQTSHNITMDNASLPTNNNSNRRVLGMDVQSNTLMLDGTTSLRTGNGLTITHYLKLDGKIDLQGESQLIQSLNSDLDVTSSGTLERDQQGTKDLFTYNYWSSPVGVGNTSTNNNAYTLPQVFKDGTDPNNPIDINFITSSYDGTTGTPIGIADYWIWKYSNQSGAYADWQHVRSTGTLISGEGFTLKGVTDTGGNVLLEQNYVFNGKPNNGNITLPITVGNEYLVGNPYASALDANQFIMDNAPTIEGAGSTTGTLYFWEHWGGGSHNLANYQGGYATYNLSGSTPAASYGTNDPLVGTGGTPVKLPGRYIPVSQGFFVKSENTGSIRFNNGQRVFEKEGASSVFVRTSDTNAISDVYNSDDRLKIRLGFNSVNNLHRQLLVTEDANATPGYDWGYDGENNESQMDDIYWMIEDNQYIIQGTNTINTSTILPLGVHTNTDGENTFVIDALENTPENMEIYIYDTVTNLYHDIKQDTFSIYLAAGAYTDRFELRFSQSEVLSTNEFDIETTIQFYYANNSNTIVVNNPKLETIKSVSLFNIIGQEITIFNDLESIDLIELKTNVINTGTYILKVKTNDGTFSKKVLIE</sequence>
<reference evidence="7" key="1">
    <citation type="submission" date="2016-10" db="EMBL/GenBank/DDBJ databases">
        <authorList>
            <person name="Varghese N."/>
            <person name="Submissions S."/>
        </authorList>
    </citation>
    <scope>NUCLEOTIDE SEQUENCE [LARGE SCALE GENOMIC DNA]</scope>
    <source>
        <strain evidence="7">DSM 28881</strain>
    </source>
</reference>
<evidence type="ECO:0000256" key="2">
    <source>
        <dbReference type="ARBA" id="ARBA00023157"/>
    </source>
</evidence>
<evidence type="ECO:0000256" key="4">
    <source>
        <dbReference type="SAM" id="SignalP"/>
    </source>
</evidence>
<evidence type="ECO:0000256" key="1">
    <source>
        <dbReference type="ARBA" id="ARBA00022729"/>
    </source>
</evidence>
<protein>
    <submittedName>
        <fullName evidence="6">Por secretion system C-terminal sorting domain-containing protein</fullName>
    </submittedName>
</protein>
<dbReference type="InterPro" id="IPR006558">
    <property type="entry name" value="LamG-like"/>
</dbReference>
<dbReference type="SMART" id="SM00560">
    <property type="entry name" value="LamGL"/>
    <property type="match status" value="1"/>
</dbReference>
<keyword evidence="7" id="KW-1185">Reference proteome</keyword>
<keyword evidence="1 4" id="KW-0732">Signal</keyword>
<dbReference type="GO" id="GO:0004553">
    <property type="term" value="F:hydrolase activity, hydrolyzing O-glycosyl compounds"/>
    <property type="evidence" value="ECO:0007669"/>
    <property type="project" value="UniProtKB-ARBA"/>
</dbReference>
<dbReference type="EMBL" id="FORM01000013">
    <property type="protein sequence ID" value="SFJ63835.1"/>
    <property type="molecule type" value="Genomic_DNA"/>
</dbReference>